<dbReference type="Proteomes" id="UP000032120">
    <property type="component" value="Unassembled WGS sequence"/>
</dbReference>
<gene>
    <name evidence="1" type="ORF">SD72_14635</name>
</gene>
<evidence type="ECO:0000313" key="2">
    <source>
        <dbReference type="Proteomes" id="UP000032120"/>
    </source>
</evidence>
<sequence length="113" mass="12071">MDSGQIEVQRVRKIFAGKWAGVSALAAAARIGSLVTNPAALIETAETVKKAIVVYVDEVDAIKSLADEQIRIRSSAQASMRSIQAKMLTTSNPVERQSRIASSRAPIDMTGSI</sequence>
<accession>A0A0D0IIV4</accession>
<dbReference type="AlphaFoldDB" id="A0A0D0IIV4"/>
<dbReference type="RefSeq" id="WP_042545206.1">
    <property type="nucleotide sequence ID" value="NZ_JXSQ01000030.1"/>
</dbReference>
<reference evidence="1 2" key="1">
    <citation type="submission" date="2015-01" db="EMBL/GenBank/DDBJ databases">
        <title>Draft genome sequence of Leucobacter komagatae strain VKM ST2845.</title>
        <authorList>
            <person name="Karlyshev A.V."/>
            <person name="Kudryashova E.B."/>
        </authorList>
    </citation>
    <scope>NUCLEOTIDE SEQUENCE [LARGE SCALE GENOMIC DNA]</scope>
    <source>
        <strain evidence="1 2">VKM ST2845</strain>
    </source>
</reference>
<dbReference type="EMBL" id="JXSQ01000030">
    <property type="protein sequence ID" value="KIP51579.1"/>
    <property type="molecule type" value="Genomic_DNA"/>
</dbReference>
<comment type="caution">
    <text evidence="1">The sequence shown here is derived from an EMBL/GenBank/DDBJ whole genome shotgun (WGS) entry which is preliminary data.</text>
</comment>
<proteinExistence type="predicted"/>
<name>A0A0D0IIV4_9MICO</name>
<protein>
    <submittedName>
        <fullName evidence="1">Uncharacterized protein</fullName>
    </submittedName>
</protein>
<evidence type="ECO:0000313" key="1">
    <source>
        <dbReference type="EMBL" id="KIP51579.1"/>
    </source>
</evidence>
<organism evidence="1 2">
    <name type="scientific">Leucobacter komagatae</name>
    <dbReference type="NCBI Taxonomy" id="55969"/>
    <lineage>
        <taxon>Bacteria</taxon>
        <taxon>Bacillati</taxon>
        <taxon>Actinomycetota</taxon>
        <taxon>Actinomycetes</taxon>
        <taxon>Micrococcales</taxon>
        <taxon>Microbacteriaceae</taxon>
        <taxon>Leucobacter</taxon>
    </lineage>
</organism>
<keyword evidence="2" id="KW-1185">Reference proteome</keyword>